<evidence type="ECO:0000313" key="8">
    <source>
        <dbReference type="Proteomes" id="UP000694388"/>
    </source>
</evidence>
<dbReference type="GeneTree" id="ENSGT01110000269212"/>
<evidence type="ECO:0000256" key="1">
    <source>
        <dbReference type="ARBA" id="ARBA00004141"/>
    </source>
</evidence>
<dbReference type="AlphaFoldDB" id="A0A8C4Q6K4"/>
<sequence length="76" mass="8749">MSRRNGPPGLAPFKVKYEPLANHDGYIDLQYSDRTWPVLILGFLLFLPGAYHVRLAWFAWCGRPGYSYADIPDFDD</sequence>
<accession>A0A8C4Q6K4</accession>
<dbReference type="Proteomes" id="UP000694388">
    <property type="component" value="Unplaced"/>
</dbReference>
<dbReference type="GO" id="GO:0016020">
    <property type="term" value="C:membrane"/>
    <property type="evidence" value="ECO:0007669"/>
    <property type="project" value="UniProtKB-SubCell"/>
</dbReference>
<dbReference type="Pfam" id="PF05915">
    <property type="entry name" value="TMEM_230_134"/>
    <property type="match status" value="1"/>
</dbReference>
<comment type="subcellular location">
    <subcellularLocation>
        <location evidence="1">Membrane</location>
        <topology evidence="1">Multi-pass membrane protein</topology>
    </subcellularLocation>
</comment>
<evidence type="ECO:0000256" key="5">
    <source>
        <dbReference type="ARBA" id="ARBA00023136"/>
    </source>
</evidence>
<evidence type="ECO:0000256" key="3">
    <source>
        <dbReference type="ARBA" id="ARBA00022692"/>
    </source>
</evidence>
<keyword evidence="4 6" id="KW-1133">Transmembrane helix</keyword>
<evidence type="ECO:0000256" key="6">
    <source>
        <dbReference type="SAM" id="Phobius"/>
    </source>
</evidence>
<evidence type="ECO:0000256" key="2">
    <source>
        <dbReference type="ARBA" id="ARBA00007743"/>
    </source>
</evidence>
<protein>
    <recommendedName>
        <fullName evidence="9">Transmembrane protein 230</fullName>
    </recommendedName>
</protein>
<keyword evidence="5 6" id="KW-0472">Membrane</keyword>
<proteinExistence type="inferred from homology"/>
<organism evidence="7 8">
    <name type="scientific">Eptatretus burgeri</name>
    <name type="common">Inshore hagfish</name>
    <dbReference type="NCBI Taxonomy" id="7764"/>
    <lineage>
        <taxon>Eukaryota</taxon>
        <taxon>Metazoa</taxon>
        <taxon>Chordata</taxon>
        <taxon>Craniata</taxon>
        <taxon>Vertebrata</taxon>
        <taxon>Cyclostomata</taxon>
        <taxon>Myxini</taxon>
        <taxon>Myxiniformes</taxon>
        <taxon>Myxinidae</taxon>
        <taxon>Eptatretinae</taxon>
        <taxon>Eptatretus</taxon>
    </lineage>
</organism>
<keyword evidence="3 6" id="KW-0812">Transmembrane</keyword>
<evidence type="ECO:0000313" key="7">
    <source>
        <dbReference type="Ensembl" id="ENSEBUP00000010596.1"/>
    </source>
</evidence>
<dbReference type="OMA" id="LANHDGY"/>
<comment type="similarity">
    <text evidence="2">Belongs to the TMEM134/TMEM230 family.</text>
</comment>
<name>A0A8C4Q6K4_EPTBU</name>
<dbReference type="InterPro" id="IPR008590">
    <property type="entry name" value="TMEM_230/134"/>
</dbReference>
<dbReference type="Ensembl" id="ENSEBUT00000011146.1">
    <property type="protein sequence ID" value="ENSEBUP00000010596.1"/>
    <property type="gene ID" value="ENSEBUG00000006820.1"/>
</dbReference>
<evidence type="ECO:0008006" key="9">
    <source>
        <dbReference type="Google" id="ProtNLM"/>
    </source>
</evidence>
<keyword evidence="8" id="KW-1185">Reference proteome</keyword>
<feature type="transmembrane region" description="Helical" evidence="6">
    <location>
        <begin position="35"/>
        <end position="53"/>
    </location>
</feature>
<evidence type="ECO:0000256" key="4">
    <source>
        <dbReference type="ARBA" id="ARBA00022989"/>
    </source>
</evidence>
<reference evidence="7" key="1">
    <citation type="submission" date="2025-08" db="UniProtKB">
        <authorList>
            <consortium name="Ensembl"/>
        </authorList>
    </citation>
    <scope>IDENTIFICATION</scope>
</reference>
<reference evidence="7" key="2">
    <citation type="submission" date="2025-09" db="UniProtKB">
        <authorList>
            <consortium name="Ensembl"/>
        </authorList>
    </citation>
    <scope>IDENTIFICATION</scope>
</reference>